<dbReference type="InterPro" id="IPR019557">
    <property type="entry name" value="AminoTfrase-like_pln_mobile"/>
</dbReference>
<feature type="compositionally biased region" description="Basic and acidic residues" evidence="2">
    <location>
        <begin position="746"/>
        <end position="758"/>
    </location>
</feature>
<comment type="caution">
    <text evidence="4">The sequence shown here is derived from an EMBL/GenBank/DDBJ whole genome shotgun (WGS) entry which is preliminary data.</text>
</comment>
<protein>
    <recommendedName>
        <fullName evidence="3">Aminotransferase-like plant mobile domain-containing protein</fullName>
    </recommendedName>
</protein>
<feature type="region of interest" description="Disordered" evidence="2">
    <location>
        <begin position="524"/>
        <end position="687"/>
    </location>
</feature>
<feature type="region of interest" description="Disordered" evidence="2">
    <location>
        <begin position="334"/>
        <end position="382"/>
    </location>
</feature>
<evidence type="ECO:0000256" key="2">
    <source>
        <dbReference type="SAM" id="MobiDB-lite"/>
    </source>
</evidence>
<dbReference type="EMBL" id="QEFC01004300">
    <property type="protein sequence ID" value="KAE9445285.1"/>
    <property type="molecule type" value="Genomic_DNA"/>
</dbReference>
<dbReference type="OrthoDB" id="1572276at2759"/>
<feature type="compositionally biased region" description="Low complexity" evidence="2">
    <location>
        <begin position="596"/>
        <end position="610"/>
    </location>
</feature>
<feature type="region of interest" description="Disordered" evidence="2">
    <location>
        <begin position="497"/>
        <end position="516"/>
    </location>
</feature>
<feature type="domain" description="Aminotransferase-like plant mobile" evidence="3">
    <location>
        <begin position="69"/>
        <end position="304"/>
    </location>
</feature>
<evidence type="ECO:0000256" key="1">
    <source>
        <dbReference type="SAM" id="Coils"/>
    </source>
</evidence>
<reference evidence="4" key="1">
    <citation type="journal article" date="2019" name="Genome Biol. Evol.">
        <title>The Rhododendron genome and chromosomal organization provide insight into shared whole-genome duplications across the heath family (Ericaceae).</title>
        <authorList>
            <person name="Soza V.L."/>
            <person name="Lindsley D."/>
            <person name="Waalkes A."/>
            <person name="Ramage E."/>
            <person name="Patwardhan R.P."/>
            <person name="Burton J.N."/>
            <person name="Adey A."/>
            <person name="Kumar A."/>
            <person name="Qiu R."/>
            <person name="Shendure J."/>
            <person name="Hall B."/>
        </authorList>
    </citation>
    <scope>NUCLEOTIDE SEQUENCE</scope>
    <source>
        <strain evidence="4">RSF 1966-606</strain>
    </source>
</reference>
<accession>A0A6A4KFP7</accession>
<evidence type="ECO:0000259" key="3">
    <source>
        <dbReference type="Pfam" id="PF10536"/>
    </source>
</evidence>
<feature type="region of interest" description="Disordered" evidence="2">
    <location>
        <begin position="740"/>
        <end position="770"/>
    </location>
</feature>
<evidence type="ECO:0000313" key="4">
    <source>
        <dbReference type="EMBL" id="KAE9445285.1"/>
    </source>
</evidence>
<dbReference type="Pfam" id="PF10536">
    <property type="entry name" value="PMD"/>
    <property type="match status" value="1"/>
</dbReference>
<feature type="compositionally biased region" description="Low complexity" evidence="2">
    <location>
        <begin position="642"/>
        <end position="651"/>
    </location>
</feature>
<proteinExistence type="predicted"/>
<feature type="region of interest" description="Disordered" evidence="2">
    <location>
        <begin position="406"/>
        <end position="429"/>
    </location>
</feature>
<feature type="compositionally biased region" description="Low complexity" evidence="2">
    <location>
        <begin position="365"/>
        <end position="375"/>
    </location>
</feature>
<sequence>MGLGGERALTGGHLYSHSPGVRKAAAANAKKTSLGSWIRYFYKDFQPARTVAPGVARDFVAGPQYRQRLYMAGFFSYFLCYYVLPDYPIDGLSQAVFPLAVLLACGQPVALAPLFLGSLYRQLDLVQADYARSLGRCDHLLMAHTNFLLAYFFEHFRSIAPVPLAFQASRQRSRAEQWYGTSSNASWYEACDIEANFTPRPYNIPSPGVMGVGLCLLPSASSLSAASGGDSVARTVVNATLIALPGWLPFLNNETTGVVVYRLDRFARQLRFDQGVPGPAPPIPSFAVVPEASTIRTRDTSLRAITEVRAVDWLGPHSQWAVIDAAPLNKAFPAMPPLPPQAAPRCTGTRVTRGRTQPPPPAEPSQPSSSHAPAAGEARRPKRLRTQWERDASTFVAFEPEAAAAAEASEQAVGGQAEADASAEAGADVSDIQPKRLRLDSPAAEDTVVVTIFDSPEEQGEIGIIQPRTGPITFPHQEPESSLVIEGMLPDKPSVVDLGGDPNTVSIESSSSSEESENIIVYFTDRNPSPSNATSSEARQPPPSMDAGESVGQADIAAEPINAVAAQLLREEEEDNVEELPHAITGGPAAGQARAGSTSTPSGSQQQSTSARIRSTESFLGRVAGDSPGVPNASFLQGPGSAAGRDAAADATSPHSPACSTSQTHSPHPSARRAATLPAESATLPSNQQLEVNEELCGGPTSITDSDLNYLFQDMTFLPTDDVLGGQGSQALGDFGLDLNLGMGDQQRDEVESREQPSPRRSPVADGSSALRPEIQELVAQLESARQHVVNLESRFAQVMQRDAELAAAVLNLEDPDPEGLVFADWLA</sequence>
<feature type="compositionally biased region" description="Polar residues" evidence="2">
    <location>
        <begin position="526"/>
        <end position="538"/>
    </location>
</feature>
<feature type="compositionally biased region" description="Low complexity" evidence="2">
    <location>
        <begin position="343"/>
        <end position="356"/>
    </location>
</feature>
<dbReference type="PANTHER" id="PTHR46033:SF80">
    <property type="entry name" value="PROTEIN MAIN-LIKE 2-LIKE"/>
    <property type="match status" value="1"/>
</dbReference>
<organism evidence="4">
    <name type="scientific">Rhododendron williamsianum</name>
    <dbReference type="NCBI Taxonomy" id="262921"/>
    <lineage>
        <taxon>Eukaryota</taxon>
        <taxon>Viridiplantae</taxon>
        <taxon>Streptophyta</taxon>
        <taxon>Embryophyta</taxon>
        <taxon>Tracheophyta</taxon>
        <taxon>Spermatophyta</taxon>
        <taxon>Magnoliopsida</taxon>
        <taxon>eudicotyledons</taxon>
        <taxon>Gunneridae</taxon>
        <taxon>Pentapetalae</taxon>
        <taxon>asterids</taxon>
        <taxon>Ericales</taxon>
        <taxon>Ericaceae</taxon>
        <taxon>Ericoideae</taxon>
        <taxon>Rhodoreae</taxon>
        <taxon>Rhododendron</taxon>
    </lineage>
</organism>
<keyword evidence="1" id="KW-0175">Coiled coil</keyword>
<feature type="non-terminal residue" evidence="4">
    <location>
        <position position="1"/>
    </location>
</feature>
<dbReference type="GO" id="GO:0010073">
    <property type="term" value="P:meristem maintenance"/>
    <property type="evidence" value="ECO:0007669"/>
    <property type="project" value="InterPro"/>
</dbReference>
<name>A0A6A4KFP7_9ERIC</name>
<dbReference type="PANTHER" id="PTHR46033">
    <property type="entry name" value="PROTEIN MAIN-LIKE 2"/>
    <property type="match status" value="1"/>
</dbReference>
<gene>
    <name evidence="4" type="ORF">C3L33_22818</name>
</gene>
<feature type="coiled-coil region" evidence="1">
    <location>
        <begin position="775"/>
        <end position="802"/>
    </location>
</feature>
<feature type="compositionally biased region" description="Polar residues" evidence="2">
    <location>
        <begin position="653"/>
        <end position="667"/>
    </location>
</feature>
<dbReference type="AlphaFoldDB" id="A0A6A4KFP7"/>
<dbReference type="InterPro" id="IPR044824">
    <property type="entry name" value="MAIN-like"/>
</dbReference>